<evidence type="ECO:0000313" key="2">
    <source>
        <dbReference type="EMBL" id="KAL3765300.1"/>
    </source>
</evidence>
<comment type="caution">
    <text evidence="2">The sequence shown here is derived from an EMBL/GenBank/DDBJ whole genome shotgun (WGS) entry which is preliminary data.</text>
</comment>
<dbReference type="InterPro" id="IPR006357">
    <property type="entry name" value="HAD-SF_hydro_IIA"/>
</dbReference>
<dbReference type="SUPFAM" id="SSF56784">
    <property type="entry name" value="HAD-like"/>
    <property type="match status" value="1"/>
</dbReference>
<reference evidence="2 3" key="1">
    <citation type="submission" date="2024-10" db="EMBL/GenBank/DDBJ databases">
        <title>Updated reference genomes for cyclostephanoid diatoms.</title>
        <authorList>
            <person name="Roberts W.R."/>
            <person name="Alverson A.J."/>
        </authorList>
    </citation>
    <scope>NUCLEOTIDE SEQUENCE [LARGE SCALE GENOMIC DNA]</scope>
    <source>
        <strain evidence="2 3">AJA010-31</strain>
    </source>
</reference>
<dbReference type="Pfam" id="PF13344">
    <property type="entry name" value="Hydrolase_6"/>
    <property type="match status" value="1"/>
</dbReference>
<sequence>MKISSSSLLFALALHSFTPKIITYAFASFQPSTITSSRRIKHTAELIMESTTDNNEAEATSTITKLRISSPEVIQHDTFLLDMWGVMHDGIQAYDGVLQTVQELKAMGKKLIILSNSSKRRENSEKMLKKLGFNPNDFENIITSGDISHTLLQNKAQSLGCANWEMISTLVERNQRKVFVFGSGDNDESYCTSAGWELSSVEEADLIVARGTFTINDGKTVVSKTDNEDDYWKVMEAAMTIASQKKVPMLVTNPDKVRPDASRNPMPGSIGDTYERFLWCSHCPPTGEMTEEDARTYVKRIGKPFQEVYDIALNGSDASKAIMIGDALETDVTGGNAVGCSTLWVVKNGIHNAEVEERGEEVVIDGFNSNSYATYAYGKQIRPSYVADYFQW</sequence>
<feature type="chain" id="PRO_5044864380" evidence="1">
    <location>
        <begin position="24"/>
        <end position="392"/>
    </location>
</feature>
<proteinExistence type="predicted"/>
<organism evidence="2 3">
    <name type="scientific">Cyclotella atomus</name>
    <dbReference type="NCBI Taxonomy" id="382360"/>
    <lineage>
        <taxon>Eukaryota</taxon>
        <taxon>Sar</taxon>
        <taxon>Stramenopiles</taxon>
        <taxon>Ochrophyta</taxon>
        <taxon>Bacillariophyta</taxon>
        <taxon>Coscinodiscophyceae</taxon>
        <taxon>Thalassiosirophycidae</taxon>
        <taxon>Stephanodiscales</taxon>
        <taxon>Stephanodiscaceae</taxon>
        <taxon>Cyclotella</taxon>
    </lineage>
</organism>
<dbReference type="Pfam" id="PF13242">
    <property type="entry name" value="Hydrolase_like"/>
    <property type="match status" value="1"/>
</dbReference>
<dbReference type="PANTHER" id="PTHR19288:SF90">
    <property type="entry name" value="OS08G0542600 PROTEIN"/>
    <property type="match status" value="1"/>
</dbReference>
<dbReference type="InterPro" id="IPR023214">
    <property type="entry name" value="HAD_sf"/>
</dbReference>
<keyword evidence="1" id="KW-0732">Signal</keyword>
<evidence type="ECO:0000313" key="3">
    <source>
        <dbReference type="Proteomes" id="UP001530400"/>
    </source>
</evidence>
<gene>
    <name evidence="2" type="ORF">ACHAWO_000965</name>
</gene>
<dbReference type="AlphaFoldDB" id="A0ABD3MXV4"/>
<dbReference type="PANTHER" id="PTHR19288">
    <property type="entry name" value="4-NITROPHENYLPHOSPHATASE-RELATED"/>
    <property type="match status" value="1"/>
</dbReference>
<dbReference type="Proteomes" id="UP001530400">
    <property type="component" value="Unassembled WGS sequence"/>
</dbReference>
<dbReference type="EMBL" id="JALLPJ020001404">
    <property type="protein sequence ID" value="KAL3765300.1"/>
    <property type="molecule type" value="Genomic_DNA"/>
</dbReference>
<dbReference type="InterPro" id="IPR036412">
    <property type="entry name" value="HAD-like_sf"/>
</dbReference>
<protein>
    <submittedName>
        <fullName evidence="2">Uncharacterized protein</fullName>
    </submittedName>
</protein>
<dbReference type="Gene3D" id="3.40.50.1000">
    <property type="entry name" value="HAD superfamily/HAD-like"/>
    <property type="match status" value="2"/>
</dbReference>
<keyword evidence="3" id="KW-1185">Reference proteome</keyword>
<accession>A0ABD3MXV4</accession>
<name>A0ABD3MXV4_9STRA</name>
<feature type="signal peptide" evidence="1">
    <location>
        <begin position="1"/>
        <end position="23"/>
    </location>
</feature>
<evidence type="ECO:0000256" key="1">
    <source>
        <dbReference type="SAM" id="SignalP"/>
    </source>
</evidence>